<dbReference type="EMBL" id="GFPF01002132">
    <property type="protein sequence ID" value="MAA13278.1"/>
    <property type="molecule type" value="Transcribed_RNA"/>
</dbReference>
<accession>A0A224Y6Q7</accession>
<proteinExistence type="predicted"/>
<reference evidence="1" key="1">
    <citation type="journal article" date="2017" name="Parasit. Vectors">
        <title>Sialotranscriptomics of Rhipicephalus zambeziensis reveals intricate expression profiles of secretory proteins and suggests tight temporal transcriptional regulation during blood-feeding.</title>
        <authorList>
            <person name="de Castro M.H."/>
            <person name="de Klerk D."/>
            <person name="Pienaar R."/>
            <person name="Rees D.J.G."/>
            <person name="Mans B.J."/>
        </authorList>
    </citation>
    <scope>NUCLEOTIDE SEQUENCE</scope>
    <source>
        <tissue evidence="1">Salivary glands</tissue>
    </source>
</reference>
<organism evidence="1">
    <name type="scientific">Rhipicephalus zambeziensis</name>
    <dbReference type="NCBI Taxonomy" id="60191"/>
    <lineage>
        <taxon>Eukaryota</taxon>
        <taxon>Metazoa</taxon>
        <taxon>Ecdysozoa</taxon>
        <taxon>Arthropoda</taxon>
        <taxon>Chelicerata</taxon>
        <taxon>Arachnida</taxon>
        <taxon>Acari</taxon>
        <taxon>Parasitiformes</taxon>
        <taxon>Ixodida</taxon>
        <taxon>Ixodoidea</taxon>
        <taxon>Ixodidae</taxon>
        <taxon>Rhipicephalinae</taxon>
        <taxon>Rhipicephalus</taxon>
        <taxon>Rhipicephalus</taxon>
    </lineage>
</organism>
<sequence length="146" mass="16881">MRKRRSRNMLRRKQQIASPTGFSEQCRALYASAVDHSVHLWKRLAALHVGSPKHETKHILPTDSSSYLLFIIINHYIYFPEVQILRIVKFRCKSNRLPNTIRKIFECSNIHTTLLLSTSLHTVLLPGMLGAKGDAFPWHTRPCFTT</sequence>
<evidence type="ECO:0000313" key="1">
    <source>
        <dbReference type="EMBL" id="MAA13278.1"/>
    </source>
</evidence>
<protein>
    <submittedName>
        <fullName evidence="1">Uncharacterized protein</fullName>
    </submittedName>
</protein>
<name>A0A224Y6Q7_9ACAR</name>
<dbReference type="AlphaFoldDB" id="A0A224Y6Q7"/>